<accession>A0A139BSZ3</accession>
<name>A0A139BSZ3_9PROT</name>
<dbReference type="EMBL" id="LSLI01000042">
    <property type="protein sequence ID" value="KXS32091.1"/>
    <property type="molecule type" value="Genomic_DNA"/>
</dbReference>
<reference evidence="1 2" key="2">
    <citation type="submission" date="2016-03" db="EMBL/GenBank/DDBJ databases">
        <title>New uncultured bacterium of the family Gallionellaceae from acid mine drainage: description and reconstruction of genome based on metagenomic analysis of microbial community.</title>
        <authorList>
            <person name="Kadnikov V."/>
            <person name="Ivasenko D."/>
            <person name="Beletsky A."/>
            <person name="Mardanov A."/>
            <person name="Danilova E."/>
            <person name="Pimenov N."/>
            <person name="Karnachuk O."/>
            <person name="Ravin N."/>
        </authorList>
    </citation>
    <scope>NUCLEOTIDE SEQUENCE [LARGE SCALE GENOMIC DNA]</scope>
    <source>
        <strain evidence="1">ShG14-8</strain>
    </source>
</reference>
<comment type="caution">
    <text evidence="1">The sequence shown here is derived from an EMBL/GenBank/DDBJ whole genome shotgun (WGS) entry which is preliminary data.</text>
</comment>
<organism evidence="1 2">
    <name type="scientific">Candidatus Gallionella acididurans</name>
    <dbReference type="NCBI Taxonomy" id="1796491"/>
    <lineage>
        <taxon>Bacteria</taxon>
        <taxon>Pseudomonadati</taxon>
        <taxon>Pseudomonadota</taxon>
        <taxon>Betaproteobacteria</taxon>
        <taxon>Nitrosomonadales</taxon>
        <taxon>Gallionellaceae</taxon>
        <taxon>Gallionella</taxon>
    </lineage>
</organism>
<evidence type="ECO:0000313" key="1">
    <source>
        <dbReference type="EMBL" id="KXS32091.1"/>
    </source>
</evidence>
<gene>
    <name evidence="1" type="ORF">AWT59_1775</name>
</gene>
<reference evidence="1 2" key="1">
    <citation type="submission" date="2016-02" db="EMBL/GenBank/DDBJ databases">
        <authorList>
            <person name="Wen L."/>
            <person name="He K."/>
            <person name="Yang H."/>
        </authorList>
    </citation>
    <scope>NUCLEOTIDE SEQUENCE [LARGE SCALE GENOMIC DNA]</scope>
    <source>
        <strain evidence="1">ShG14-8</strain>
    </source>
</reference>
<sequence length="211" mass="24104">MNEEQAILDFFSRAENLSLGLAVAEQMDEIRGQMNNRLWRELLARIKVLINQHELAWQAESTEDKNAPDSLVGLHCIANPEQPLYLRPMLEQQYLGGTWRIYFGLMWSTSPTPDQLELPAVTSLKAALQKAGFKSNENFLAWQWTSFHPRRKDFLLGYAQQPEKLLDDIETIFKTLLTDHRAAIELANAALNSLAPSLVVSLKQLRDELID</sequence>
<proteinExistence type="predicted"/>
<dbReference type="Proteomes" id="UP000070578">
    <property type="component" value="Unassembled WGS sequence"/>
</dbReference>
<evidence type="ECO:0000313" key="2">
    <source>
        <dbReference type="Proteomes" id="UP000070578"/>
    </source>
</evidence>
<protein>
    <submittedName>
        <fullName evidence="1">Uncharacterized protein</fullName>
    </submittedName>
</protein>
<dbReference type="AlphaFoldDB" id="A0A139BSZ3"/>